<dbReference type="AlphaFoldDB" id="A0A9P4J4D9"/>
<name>A0A9P4J4D9_9PEZI</name>
<dbReference type="SUPFAM" id="SSF57701">
    <property type="entry name" value="Zn2/Cys6 DNA-binding domain"/>
    <property type="match status" value="1"/>
</dbReference>
<feature type="compositionally biased region" description="Polar residues" evidence="6">
    <location>
        <begin position="640"/>
        <end position="650"/>
    </location>
</feature>
<feature type="compositionally biased region" description="Basic and acidic residues" evidence="6">
    <location>
        <begin position="15"/>
        <end position="24"/>
    </location>
</feature>
<dbReference type="InterPro" id="IPR050815">
    <property type="entry name" value="TF_fung"/>
</dbReference>
<feature type="domain" description="Zn(2)-C6 fungal-type" evidence="7">
    <location>
        <begin position="33"/>
        <end position="63"/>
    </location>
</feature>
<dbReference type="PANTHER" id="PTHR47338:SF4">
    <property type="entry name" value="ZN(II)2CYS6 TRANSCRIPTION FACTOR (EUROFUNG)"/>
    <property type="match status" value="1"/>
</dbReference>
<feature type="compositionally biased region" description="Polar residues" evidence="6">
    <location>
        <begin position="732"/>
        <end position="745"/>
    </location>
</feature>
<feature type="region of interest" description="Disordered" evidence="6">
    <location>
        <begin position="688"/>
        <end position="745"/>
    </location>
</feature>
<dbReference type="CDD" id="cd12148">
    <property type="entry name" value="fungal_TF_MHR"/>
    <property type="match status" value="1"/>
</dbReference>
<dbReference type="GO" id="GO:0003677">
    <property type="term" value="F:DNA binding"/>
    <property type="evidence" value="ECO:0007669"/>
    <property type="project" value="InterPro"/>
</dbReference>
<dbReference type="GO" id="GO:0005634">
    <property type="term" value="C:nucleus"/>
    <property type="evidence" value="ECO:0007669"/>
    <property type="project" value="UniProtKB-SubCell"/>
</dbReference>
<dbReference type="InterPro" id="IPR001138">
    <property type="entry name" value="Zn2Cys6_DnaBD"/>
</dbReference>
<dbReference type="GO" id="GO:0006351">
    <property type="term" value="P:DNA-templated transcription"/>
    <property type="evidence" value="ECO:0007669"/>
    <property type="project" value="InterPro"/>
</dbReference>
<evidence type="ECO:0000256" key="1">
    <source>
        <dbReference type="ARBA" id="ARBA00004123"/>
    </source>
</evidence>
<evidence type="ECO:0000259" key="7">
    <source>
        <dbReference type="PROSITE" id="PS50048"/>
    </source>
</evidence>
<dbReference type="OrthoDB" id="197068at2759"/>
<reference evidence="8" key="1">
    <citation type="journal article" date="2020" name="Stud. Mycol.">
        <title>101 Dothideomycetes genomes: a test case for predicting lifestyles and emergence of pathogens.</title>
        <authorList>
            <person name="Haridas S."/>
            <person name="Albert R."/>
            <person name="Binder M."/>
            <person name="Bloem J."/>
            <person name="Labutti K."/>
            <person name="Salamov A."/>
            <person name="Andreopoulos B."/>
            <person name="Baker S."/>
            <person name="Barry K."/>
            <person name="Bills G."/>
            <person name="Bluhm B."/>
            <person name="Cannon C."/>
            <person name="Castanera R."/>
            <person name="Culley D."/>
            <person name="Daum C."/>
            <person name="Ezra D."/>
            <person name="Gonzalez J."/>
            <person name="Henrissat B."/>
            <person name="Kuo A."/>
            <person name="Liang C."/>
            <person name="Lipzen A."/>
            <person name="Lutzoni F."/>
            <person name="Magnuson J."/>
            <person name="Mondo S."/>
            <person name="Nolan M."/>
            <person name="Ohm R."/>
            <person name="Pangilinan J."/>
            <person name="Park H.-J."/>
            <person name="Ramirez L."/>
            <person name="Alfaro M."/>
            <person name="Sun H."/>
            <person name="Tritt A."/>
            <person name="Yoshinaga Y."/>
            <person name="Zwiers L.-H."/>
            <person name="Turgeon B."/>
            <person name="Goodwin S."/>
            <person name="Spatafora J."/>
            <person name="Crous P."/>
            <person name="Grigoriev I."/>
        </authorList>
    </citation>
    <scope>NUCLEOTIDE SEQUENCE</scope>
    <source>
        <strain evidence="8">CBS 260.36</strain>
    </source>
</reference>
<keyword evidence="3" id="KW-0805">Transcription regulation</keyword>
<feature type="region of interest" description="Disordered" evidence="6">
    <location>
        <begin position="1"/>
        <end position="24"/>
    </location>
</feature>
<dbReference type="PANTHER" id="PTHR47338">
    <property type="entry name" value="ZN(II)2CYS6 TRANSCRIPTION FACTOR (EUROFUNG)-RELATED"/>
    <property type="match status" value="1"/>
</dbReference>
<evidence type="ECO:0000313" key="9">
    <source>
        <dbReference type="Proteomes" id="UP000799439"/>
    </source>
</evidence>
<keyword evidence="2" id="KW-0479">Metal-binding</keyword>
<sequence>MASATSDGVAQASRPIERLPVRRLSNEPKEAMNCKSCRKRKIKCNRLRPSCEACKVFNVECVYDAIPKKRGPKTDVLESLLKRVNGLEKRLKDEDQDVPPGKSKDAVTAVRPPKSTTNASTSSTADADSSTPTSEAVSRKKAPRPNTEPIQPKQEPQTPSVANTDALLDLYFQRLHGKPFYILDEAATRQRWRAGQLPNNIIDAIHAVSARYGQHLLGGFNAAARLSEECCLRARLSLDSDEPTIENLQTSLLLANAFFQAGKGKRSYMLLSSAVSMALALGLHRELPSAVRVPLAEREGRRKLFWTCYLMDRFTASGSKRPSLIADESIALRLPAWTHDNPSMYQEGPYFSSGSSLPASGAPTGRLGHSTSASLIEITRILGITNRYLAAGGVKGDSHFPWHLQSNLSKIRQDLEVWAGSNQEVFMANEGLFTQPDGMSVVLARLVYHLIYCLIYRPFLPVDLIELAGTEQHQPWQLEATNMCFLHANAIASLVEVGRACSVMDWPAFVGYCLCTAGTVHVHGAHYVGRGGDFFTRSAEFLSKEMSLLNEIRIYYAGVQHQTETLQTVYGCHSQLVKSLASNPMRFSPVFQMEDFFDRYPGQYIDGAHVILRDVAVEQLHESLPAYNGMNPLDRERWTMSPNEGSTNMPPNKRRRTNEYQGQSGMFAHRTTEAGDGIDQQSADFPSEVAAQSSLPTPTECQESTATANDQQTLSQNPLSPNFSFSPWPMSFANSPAETRQGFQPQPNYQLSGAVDSTFTFGLYDHQTPGGMSASGSIPSEADKDPFLSLLEQLAENENSQHGGPSDLDFFLQAQGGIEGR</sequence>
<dbReference type="PROSITE" id="PS50048">
    <property type="entry name" value="ZN2_CY6_FUNGAL_2"/>
    <property type="match status" value="1"/>
</dbReference>
<keyword evidence="4" id="KW-0804">Transcription</keyword>
<accession>A0A9P4J4D9</accession>
<keyword evidence="9" id="KW-1185">Reference proteome</keyword>
<proteinExistence type="predicted"/>
<dbReference type="GO" id="GO:0008270">
    <property type="term" value="F:zinc ion binding"/>
    <property type="evidence" value="ECO:0007669"/>
    <property type="project" value="InterPro"/>
</dbReference>
<evidence type="ECO:0000313" key="8">
    <source>
        <dbReference type="EMBL" id="KAF2153025.1"/>
    </source>
</evidence>
<dbReference type="Proteomes" id="UP000799439">
    <property type="component" value="Unassembled WGS sequence"/>
</dbReference>
<dbReference type="InterPro" id="IPR036864">
    <property type="entry name" value="Zn2-C6_fun-type_DNA-bd_sf"/>
</dbReference>
<dbReference type="GO" id="GO:0000981">
    <property type="term" value="F:DNA-binding transcription factor activity, RNA polymerase II-specific"/>
    <property type="evidence" value="ECO:0007669"/>
    <property type="project" value="InterPro"/>
</dbReference>
<dbReference type="SMART" id="SM00066">
    <property type="entry name" value="GAL4"/>
    <property type="match status" value="1"/>
</dbReference>
<comment type="caution">
    <text evidence="8">The sequence shown here is derived from an EMBL/GenBank/DDBJ whole genome shotgun (WGS) entry which is preliminary data.</text>
</comment>
<keyword evidence="5" id="KW-0539">Nucleus</keyword>
<dbReference type="EMBL" id="ML996085">
    <property type="protein sequence ID" value="KAF2153025.1"/>
    <property type="molecule type" value="Genomic_DNA"/>
</dbReference>
<evidence type="ECO:0000256" key="6">
    <source>
        <dbReference type="SAM" id="MobiDB-lite"/>
    </source>
</evidence>
<feature type="compositionally biased region" description="Polar residues" evidence="6">
    <location>
        <begin position="688"/>
        <end position="725"/>
    </location>
</feature>
<feature type="region of interest" description="Disordered" evidence="6">
    <location>
        <begin position="91"/>
        <end position="160"/>
    </location>
</feature>
<evidence type="ECO:0000256" key="4">
    <source>
        <dbReference type="ARBA" id="ARBA00023163"/>
    </source>
</evidence>
<gene>
    <name evidence="8" type="ORF">K461DRAFT_225667</name>
</gene>
<evidence type="ECO:0000256" key="3">
    <source>
        <dbReference type="ARBA" id="ARBA00023015"/>
    </source>
</evidence>
<dbReference type="CDD" id="cd00067">
    <property type="entry name" value="GAL4"/>
    <property type="match status" value="1"/>
</dbReference>
<comment type="subcellular location">
    <subcellularLocation>
        <location evidence="1">Nucleus</location>
    </subcellularLocation>
</comment>
<dbReference type="Pfam" id="PF04082">
    <property type="entry name" value="Fungal_trans"/>
    <property type="match status" value="1"/>
</dbReference>
<dbReference type="Pfam" id="PF00172">
    <property type="entry name" value="Zn_clus"/>
    <property type="match status" value="1"/>
</dbReference>
<evidence type="ECO:0000256" key="5">
    <source>
        <dbReference type="ARBA" id="ARBA00023242"/>
    </source>
</evidence>
<feature type="compositionally biased region" description="Low complexity" evidence="6">
    <location>
        <begin position="115"/>
        <end position="134"/>
    </location>
</feature>
<protein>
    <recommendedName>
        <fullName evidence="7">Zn(2)-C6 fungal-type domain-containing protein</fullName>
    </recommendedName>
</protein>
<feature type="region of interest" description="Disordered" evidence="6">
    <location>
        <begin position="628"/>
        <end position="660"/>
    </location>
</feature>
<dbReference type="InterPro" id="IPR007219">
    <property type="entry name" value="XnlR_reg_dom"/>
</dbReference>
<dbReference type="Gene3D" id="4.10.240.10">
    <property type="entry name" value="Zn(2)-C6 fungal-type DNA-binding domain"/>
    <property type="match status" value="1"/>
</dbReference>
<dbReference type="SMART" id="SM00906">
    <property type="entry name" value="Fungal_trans"/>
    <property type="match status" value="1"/>
</dbReference>
<evidence type="ECO:0000256" key="2">
    <source>
        <dbReference type="ARBA" id="ARBA00022723"/>
    </source>
</evidence>
<feature type="region of interest" description="Disordered" evidence="6">
    <location>
        <begin position="797"/>
        <end position="821"/>
    </location>
</feature>
<organism evidence="8 9">
    <name type="scientific">Myriangium duriaei CBS 260.36</name>
    <dbReference type="NCBI Taxonomy" id="1168546"/>
    <lineage>
        <taxon>Eukaryota</taxon>
        <taxon>Fungi</taxon>
        <taxon>Dikarya</taxon>
        <taxon>Ascomycota</taxon>
        <taxon>Pezizomycotina</taxon>
        <taxon>Dothideomycetes</taxon>
        <taxon>Dothideomycetidae</taxon>
        <taxon>Myriangiales</taxon>
        <taxon>Myriangiaceae</taxon>
        <taxon>Myriangium</taxon>
    </lineage>
</organism>